<organism evidence="9 10">
    <name type="scientific">Botryotinia convoluta</name>
    <dbReference type="NCBI Taxonomy" id="54673"/>
    <lineage>
        <taxon>Eukaryota</taxon>
        <taxon>Fungi</taxon>
        <taxon>Dikarya</taxon>
        <taxon>Ascomycota</taxon>
        <taxon>Pezizomycotina</taxon>
        <taxon>Leotiomycetes</taxon>
        <taxon>Helotiales</taxon>
        <taxon>Sclerotiniaceae</taxon>
        <taxon>Botryotinia</taxon>
    </lineage>
</organism>
<name>A0A4Z1ICN1_9HELO</name>
<keyword evidence="3" id="KW-0862">Zinc</keyword>
<feature type="compositionally biased region" description="Low complexity" evidence="6">
    <location>
        <begin position="74"/>
        <end position="95"/>
    </location>
</feature>
<feature type="compositionally biased region" description="Polar residues" evidence="6">
    <location>
        <begin position="989"/>
        <end position="1001"/>
    </location>
</feature>
<dbReference type="InterPro" id="IPR001878">
    <property type="entry name" value="Znf_CCHC"/>
</dbReference>
<dbReference type="EMBL" id="PQXN01000107">
    <property type="protein sequence ID" value="TGO54437.1"/>
    <property type="molecule type" value="Genomic_DNA"/>
</dbReference>
<feature type="domain" description="RanBP2-type" evidence="8">
    <location>
        <begin position="1647"/>
        <end position="1678"/>
    </location>
</feature>
<feature type="region of interest" description="Disordered" evidence="6">
    <location>
        <begin position="362"/>
        <end position="391"/>
    </location>
</feature>
<feature type="compositionally biased region" description="Polar residues" evidence="6">
    <location>
        <begin position="663"/>
        <end position="683"/>
    </location>
</feature>
<feature type="compositionally biased region" description="Basic and acidic residues" evidence="6">
    <location>
        <begin position="362"/>
        <end position="376"/>
    </location>
</feature>
<protein>
    <recommendedName>
        <fullName evidence="11">CCHC-type domain-containing protein</fullName>
    </recommendedName>
</protein>
<feature type="compositionally biased region" description="Polar residues" evidence="6">
    <location>
        <begin position="425"/>
        <end position="435"/>
    </location>
</feature>
<dbReference type="InterPro" id="IPR001876">
    <property type="entry name" value="Znf_RanBP2"/>
</dbReference>
<feature type="domain" description="CCHC-type" evidence="7">
    <location>
        <begin position="1212"/>
        <end position="1227"/>
    </location>
</feature>
<dbReference type="InterPro" id="IPR036443">
    <property type="entry name" value="Znf_RanBP2_sf"/>
</dbReference>
<feature type="region of interest" description="Disordered" evidence="6">
    <location>
        <begin position="458"/>
        <end position="490"/>
    </location>
</feature>
<feature type="compositionally biased region" description="Basic and acidic residues" evidence="6">
    <location>
        <begin position="855"/>
        <end position="874"/>
    </location>
</feature>
<evidence type="ECO:0000259" key="8">
    <source>
        <dbReference type="PROSITE" id="PS50199"/>
    </source>
</evidence>
<dbReference type="InterPro" id="IPR036875">
    <property type="entry name" value="Znf_CCHC_sf"/>
</dbReference>
<feature type="compositionally biased region" description="Polar residues" evidence="6">
    <location>
        <begin position="1035"/>
        <end position="1051"/>
    </location>
</feature>
<evidence type="ECO:0000259" key="7">
    <source>
        <dbReference type="PROSITE" id="PS50158"/>
    </source>
</evidence>
<evidence type="ECO:0000256" key="6">
    <source>
        <dbReference type="SAM" id="MobiDB-lite"/>
    </source>
</evidence>
<accession>A0A4Z1ICN1</accession>
<keyword evidence="1" id="KW-0479">Metal-binding</keyword>
<feature type="region of interest" description="Disordered" evidence="6">
    <location>
        <begin position="56"/>
        <end position="123"/>
    </location>
</feature>
<feature type="region of interest" description="Disordered" evidence="6">
    <location>
        <begin position="735"/>
        <end position="784"/>
    </location>
</feature>
<dbReference type="GO" id="GO:0008270">
    <property type="term" value="F:zinc ion binding"/>
    <property type="evidence" value="ECO:0007669"/>
    <property type="project" value="UniProtKB-KW"/>
</dbReference>
<dbReference type="SMART" id="SM00547">
    <property type="entry name" value="ZnF_RBZ"/>
    <property type="match status" value="4"/>
</dbReference>
<evidence type="ECO:0000256" key="1">
    <source>
        <dbReference type="ARBA" id="ARBA00022723"/>
    </source>
</evidence>
<feature type="compositionally biased region" description="Polar residues" evidence="6">
    <location>
        <begin position="634"/>
        <end position="645"/>
    </location>
</feature>
<dbReference type="PROSITE" id="PS50199">
    <property type="entry name" value="ZF_RANBP2_2"/>
    <property type="match status" value="4"/>
</dbReference>
<feature type="compositionally biased region" description="Basic and acidic residues" evidence="6">
    <location>
        <begin position="458"/>
        <end position="470"/>
    </location>
</feature>
<evidence type="ECO:0000313" key="10">
    <source>
        <dbReference type="Proteomes" id="UP000297527"/>
    </source>
</evidence>
<feature type="compositionally biased region" description="Polar residues" evidence="6">
    <location>
        <begin position="773"/>
        <end position="782"/>
    </location>
</feature>
<dbReference type="SMART" id="SM00343">
    <property type="entry name" value="ZnF_C2HC"/>
    <property type="match status" value="3"/>
</dbReference>
<comment type="caution">
    <text evidence="9">The sequence shown here is derived from an EMBL/GenBank/DDBJ whole genome shotgun (WGS) entry which is preliminary data.</text>
</comment>
<feature type="region of interest" description="Disordered" evidence="6">
    <location>
        <begin position="813"/>
        <end position="1084"/>
    </location>
</feature>
<gene>
    <name evidence="9" type="ORF">BCON_0107g00250</name>
</gene>
<feature type="region of interest" description="Disordered" evidence="6">
    <location>
        <begin position="1411"/>
        <end position="1430"/>
    </location>
</feature>
<feature type="domain" description="RanBP2-type" evidence="8">
    <location>
        <begin position="1520"/>
        <end position="1551"/>
    </location>
</feature>
<feature type="compositionally biased region" description="Polar residues" evidence="6">
    <location>
        <begin position="1181"/>
        <end position="1196"/>
    </location>
</feature>
<reference evidence="9 10" key="1">
    <citation type="submission" date="2017-12" db="EMBL/GenBank/DDBJ databases">
        <title>Comparative genomics of Botrytis spp.</title>
        <authorList>
            <person name="Valero-Jimenez C.A."/>
            <person name="Tapia P."/>
            <person name="Veloso J."/>
            <person name="Silva-Moreno E."/>
            <person name="Staats M."/>
            <person name="Valdes J.H."/>
            <person name="Van Kan J.A.L."/>
        </authorList>
    </citation>
    <scope>NUCLEOTIDE SEQUENCE [LARGE SCALE GENOMIC DNA]</scope>
    <source>
        <strain evidence="9 10">MUCL11595</strain>
    </source>
</reference>
<evidence type="ECO:0000256" key="2">
    <source>
        <dbReference type="ARBA" id="ARBA00022771"/>
    </source>
</evidence>
<feature type="domain" description="RanBP2-type" evidence="8">
    <location>
        <begin position="1600"/>
        <end position="1631"/>
    </location>
</feature>
<dbReference type="Gene3D" id="4.10.1060.10">
    <property type="entry name" value="Zinc finger, RanBP2-type"/>
    <property type="match status" value="1"/>
</dbReference>
<dbReference type="PROSITE" id="PS01358">
    <property type="entry name" value="ZF_RANBP2_1"/>
    <property type="match status" value="5"/>
</dbReference>
<keyword evidence="5" id="KW-0175">Coiled coil</keyword>
<proteinExistence type="predicted"/>
<feature type="coiled-coil region" evidence="5">
    <location>
        <begin position="499"/>
        <end position="526"/>
    </location>
</feature>
<dbReference type="OrthoDB" id="4777753at2759"/>
<keyword evidence="2 4" id="KW-0863">Zinc-finger</keyword>
<feature type="region of interest" description="Disordered" evidence="6">
    <location>
        <begin position="416"/>
        <end position="435"/>
    </location>
</feature>
<feature type="domain" description="RanBP2-type" evidence="8">
    <location>
        <begin position="1478"/>
        <end position="1509"/>
    </location>
</feature>
<evidence type="ECO:0008006" key="11">
    <source>
        <dbReference type="Google" id="ProtNLM"/>
    </source>
</evidence>
<feature type="compositionally biased region" description="Polar residues" evidence="6">
    <location>
        <begin position="743"/>
        <end position="765"/>
    </location>
</feature>
<feature type="compositionally biased region" description="Basic residues" evidence="6">
    <location>
        <begin position="1054"/>
        <end position="1064"/>
    </location>
</feature>
<dbReference type="SUPFAM" id="SSF90209">
    <property type="entry name" value="Ran binding protein zinc finger-like"/>
    <property type="match status" value="1"/>
</dbReference>
<feature type="compositionally biased region" description="Polar residues" evidence="6">
    <location>
        <begin position="906"/>
        <end position="915"/>
    </location>
</feature>
<dbReference type="Proteomes" id="UP000297527">
    <property type="component" value="Unassembled WGS sequence"/>
</dbReference>
<feature type="compositionally biased region" description="Polar residues" evidence="6">
    <location>
        <begin position="929"/>
        <end position="941"/>
    </location>
</feature>
<evidence type="ECO:0000313" key="9">
    <source>
        <dbReference type="EMBL" id="TGO54437.1"/>
    </source>
</evidence>
<sequence length="1686" mass="189321">MAPICLKTFDYSRPKRKHGNISVRGLLLEKFVSHADLGPGPDEPFFAGISLKSTSRQSFESKDQNQPKKPVKNSTSSSSEQHSSQKTLTILSSTEESSKQPIIPDPSRSPIKPRQGSNGNRKRDYNRYLNATCANCNMRGHILSYCVAPVDEFGFISGCPRCNTKEHLYDECPRPTNSKGRRDWAYLVLKRTNCPPIRWSKDIRNISKFRSRRQHPWTYDFSLKQAGNFEISYDDYGRPKGLYLDPAWETPDRVLSQSYPRTMDITLPRLWDFHSRLNRKSADLGHKFEVFLKSMSETASDNEMITREIVRLAEALEDISEYESKEARGEPFAIQMSNDITTKQAKELEFEAKLNAYHVPENYRQRNHDSSPDNERTVTSTEGKGKGKAIDVRSPSVSYRYAEEEENMYQNYEQRYAPDSPFNEGASSNVPSESTRPFENLVARKEFGSNLIPAVESYKRRDSLSPEKVPDCVPVDTDTQSSGQSEQGENQLSKFAEFKYEQSKEQKQLEKKISNLRRDLKEINSFEKRLEMLTTDQCNQVKMKELKKRELRVLLEIRSRYVIYPEQTAGSKINTSGKRHSFGAPEKQAPNLEYPEDRHNSSSEGSSKNSDKSSTSEELPPEGFQVKELESKNIGRNRTMSTSSVPKRLQRFPFASIRKSPLSYVQTASSVGDQDPNGNNDSTSPEKSHSSVVVKQDPSPALNRRQKAKDILNGKLNRSSSNTLTVASAAKAITIIPRPQSPTPLKSVTESQDTFPAMNETQGESIANRHSKPPTSHKQVATSNSENIKKEIIISESKEFKNLQSSDEVKNQTGLISGPMESRNLPTAINNSQNLPSASNEKQADHVANTNLELAPRDVQKISNVDEIHQDTTKVKANHPQQSPPPYVPPFTAKQMLASKDETPSKLPQANSKAPSSIYKPSHKREKQSTPGNEHQSSLLQEDTADHGKSPASVHIPPQMRITQPTSKDESPPPMTQSPIQMIEPEQPSPTNSSISQNQQLLDPEVAYPTKSNKRSSSTPPDQSYLEEEDDDPSSIPQYLTSPRSSNLQQKSPRTMRRSVRRRTLSSDAYLPEPENPFLTPHLKETVSKPSNSWPELLDPDFFADFSGCERPNDKIDSSVPLQDPDIFSLDDEDCNTKEPLRSSIPLPDPDIFLLDEEDCSTKESLTSSIPTMLHSRPHRQSSYASSTISGGNSEIQEADRAVSDENSSKICFTCNKVGHYLIDCPSSWRLDALVLDNFPHSSSRYRAGLGNYMQAKADKSDLNPSANNFTPTWSRNSYPVYTSLPGNFPRPNLPHIANAGNRLQAKPKSDLDPPTDLFFPNRLTKGDHLVEGLPADWIETAEKIEEFFHANWDQEVKKRIETRFWEVQKVMSKTGYNFSLGNYSDEEDSGEEESEDEAEITVRLPWQTKSSDCSPWRETRGRKKRPPISTKATAIQTGNKGNMEEKVRNMLTRGSPSGPHAFQPRKVLNGIGFFYPVPGDWFCLSGGCRERNTSESVICKKCSSPRGTRRVDGRIEIFQPGDWVCPFRDCSRHNYAKHVVCKDCGSRSKAPTAVPVLWNCSSFNCGELNDNGVVSCRKCGNPRIIFHNPPPRAIVNAFHAGDWYCGTSGCAAHNSSRDISCWKCGGTDTTLVAPGQVVQNTTSYFPPPGWNCNILGCGVYNQSNCFSCWQCGNPRADFFRGPSIF</sequence>
<dbReference type="Gene3D" id="4.10.60.10">
    <property type="entry name" value="Zinc finger, CCHC-type"/>
    <property type="match status" value="1"/>
</dbReference>
<evidence type="ECO:0000256" key="5">
    <source>
        <dbReference type="SAM" id="Coils"/>
    </source>
</evidence>
<feature type="region of interest" description="Disordered" evidence="6">
    <location>
        <begin position="571"/>
        <end position="723"/>
    </location>
</feature>
<evidence type="ECO:0000256" key="3">
    <source>
        <dbReference type="ARBA" id="ARBA00022833"/>
    </source>
</evidence>
<dbReference type="PROSITE" id="PS50158">
    <property type="entry name" value="ZF_CCHC"/>
    <property type="match status" value="1"/>
</dbReference>
<evidence type="ECO:0000256" key="4">
    <source>
        <dbReference type="PROSITE-ProRule" id="PRU00322"/>
    </source>
</evidence>
<feature type="region of interest" description="Disordered" evidence="6">
    <location>
        <begin position="1174"/>
        <end position="1201"/>
    </location>
</feature>
<dbReference type="SUPFAM" id="SSF57756">
    <property type="entry name" value="Retrovirus zinc finger-like domains"/>
    <property type="match status" value="2"/>
</dbReference>
<feature type="compositionally biased region" description="Low complexity" evidence="6">
    <location>
        <begin position="476"/>
        <end position="489"/>
    </location>
</feature>
<keyword evidence="10" id="KW-1185">Reference proteome</keyword>
<feature type="compositionally biased region" description="Polar residues" evidence="6">
    <location>
        <begin position="824"/>
        <end position="841"/>
    </location>
</feature>
<dbReference type="GO" id="GO:0003676">
    <property type="term" value="F:nucleic acid binding"/>
    <property type="evidence" value="ECO:0007669"/>
    <property type="project" value="InterPro"/>
</dbReference>